<keyword evidence="1" id="KW-1133">Transmembrane helix</keyword>
<reference evidence="3 4" key="1">
    <citation type="submission" date="2018-02" db="EMBL/GenBank/DDBJ databases">
        <title>Solimicrobium silvestre gen. nov., sp. nov., isolated from alpine forest soil.</title>
        <authorList>
            <person name="Margesin R."/>
            <person name="Albuquerque L."/>
            <person name="Zhang D.-C."/>
            <person name="Froufe H.J.C."/>
            <person name="Severino R."/>
            <person name="Roxo I."/>
            <person name="Egas C."/>
            <person name="Da Costa M.S."/>
        </authorList>
    </citation>
    <scope>NUCLEOTIDE SEQUENCE [LARGE SCALE GENOMIC DNA]</scope>
    <source>
        <strain evidence="3 4">S20-91</strain>
    </source>
</reference>
<dbReference type="InterPro" id="IPR017850">
    <property type="entry name" value="Alkaline_phosphatase_core_sf"/>
</dbReference>
<evidence type="ECO:0000259" key="2">
    <source>
        <dbReference type="Pfam" id="PF00884"/>
    </source>
</evidence>
<dbReference type="Proteomes" id="UP000237839">
    <property type="component" value="Unassembled WGS sequence"/>
</dbReference>
<feature type="transmembrane region" description="Helical" evidence="1">
    <location>
        <begin position="12"/>
        <end position="31"/>
    </location>
</feature>
<dbReference type="RefSeq" id="WP_105531793.1">
    <property type="nucleotide sequence ID" value="NZ_PUGF01000009.1"/>
</dbReference>
<protein>
    <submittedName>
        <fullName evidence="3">Sulfatase</fullName>
    </submittedName>
</protein>
<dbReference type="GO" id="GO:0016776">
    <property type="term" value="F:phosphotransferase activity, phosphate group as acceptor"/>
    <property type="evidence" value="ECO:0007669"/>
    <property type="project" value="TreeGrafter"/>
</dbReference>
<feature type="transmembrane region" description="Helical" evidence="1">
    <location>
        <begin position="43"/>
        <end position="68"/>
    </location>
</feature>
<feature type="domain" description="Sulfatase N-terminal" evidence="2">
    <location>
        <begin position="232"/>
        <end position="517"/>
    </location>
</feature>
<keyword evidence="1" id="KW-0812">Transmembrane</keyword>
<feature type="transmembrane region" description="Helical" evidence="1">
    <location>
        <begin position="75"/>
        <end position="98"/>
    </location>
</feature>
<dbReference type="OrthoDB" id="9786870at2"/>
<dbReference type="Pfam" id="PF00884">
    <property type="entry name" value="Sulfatase"/>
    <property type="match status" value="1"/>
</dbReference>
<keyword evidence="1" id="KW-0472">Membrane</keyword>
<dbReference type="Gene3D" id="3.40.720.10">
    <property type="entry name" value="Alkaline Phosphatase, subunit A"/>
    <property type="match status" value="1"/>
</dbReference>
<proteinExistence type="predicted"/>
<dbReference type="PANTHER" id="PTHR30443:SF0">
    <property type="entry name" value="PHOSPHOETHANOLAMINE TRANSFERASE EPTA"/>
    <property type="match status" value="1"/>
</dbReference>
<feature type="transmembrane region" description="Helical" evidence="1">
    <location>
        <begin position="157"/>
        <end position="181"/>
    </location>
</feature>
<dbReference type="InterPro" id="IPR000917">
    <property type="entry name" value="Sulfatase_N"/>
</dbReference>
<feature type="transmembrane region" description="Helical" evidence="1">
    <location>
        <begin position="118"/>
        <end position="137"/>
    </location>
</feature>
<dbReference type="GO" id="GO:0009244">
    <property type="term" value="P:lipopolysaccharide core region biosynthetic process"/>
    <property type="evidence" value="ECO:0007669"/>
    <property type="project" value="TreeGrafter"/>
</dbReference>
<gene>
    <name evidence="3" type="ORF">S2091_2138</name>
</gene>
<dbReference type="AlphaFoldDB" id="A0A2S9GZ91"/>
<keyword evidence="4" id="KW-1185">Reference proteome</keyword>
<dbReference type="InterPro" id="IPR040423">
    <property type="entry name" value="PEA_transferase"/>
</dbReference>
<dbReference type="GO" id="GO:0005886">
    <property type="term" value="C:plasma membrane"/>
    <property type="evidence" value="ECO:0007669"/>
    <property type="project" value="UniProtKB-SubCell"/>
</dbReference>
<evidence type="ECO:0000313" key="3">
    <source>
        <dbReference type="EMBL" id="PRC93052.1"/>
    </source>
</evidence>
<accession>A0A2S9GZ91</accession>
<sequence length="551" mass="59938">MFKFKTLKNNGAIARILFWLVLFLPTILALWRSHGNGRTWQTLLWAAAACLFPAILPPVLFIAVQWLCLLLLPVLLWWIAYAALNGIGPGWEAAVAAISTSPQEASGAALLAINTPNFLLFAVACSLLLIASIVLMFRARKSHVLNDASQECRKVLFVLALAPFFISFMTNATGVHLPVLFIASDPSFSTLGTTTRLLWEGVDQIMYGDIMTVAPERRKAVAPRMAKDVRLAIFVIGESMRAGGIGPAQKQRGPWTKALNERVENHLGVWLPTTCAGANGTAGSVPMLLTGLAPRQYAESGTAPSVLAVLKAAGYKTAWISNQDKSVFTEHGHDYYWTITHSASVSDSYDEQLVPIAKTFAAPILNHGTQSRIPYAMALHMHGSHFDYQDRYPVSQFAAEPTGLSYEDLVDLRYERTEEYTAKVINDLAALLDASEAPSFLIYSSDHGENLPSDHNGVTTHLGPRATLRDGTTTSFVLWNSAMQKTGKPTEILSQLMKEPMIAHADVAKIFLALAGVGDEAIVTNLPPEILAPVELGGSYNKPNACSLLKP</sequence>
<name>A0A2S9GZ91_9BURK</name>
<dbReference type="SUPFAM" id="SSF53649">
    <property type="entry name" value="Alkaline phosphatase-like"/>
    <property type="match status" value="1"/>
</dbReference>
<organism evidence="3 4">
    <name type="scientific">Solimicrobium silvestre</name>
    <dbReference type="NCBI Taxonomy" id="2099400"/>
    <lineage>
        <taxon>Bacteria</taxon>
        <taxon>Pseudomonadati</taxon>
        <taxon>Pseudomonadota</taxon>
        <taxon>Betaproteobacteria</taxon>
        <taxon>Burkholderiales</taxon>
        <taxon>Oxalobacteraceae</taxon>
        <taxon>Solimicrobium</taxon>
    </lineage>
</organism>
<comment type="caution">
    <text evidence="3">The sequence shown here is derived from an EMBL/GenBank/DDBJ whole genome shotgun (WGS) entry which is preliminary data.</text>
</comment>
<dbReference type="EMBL" id="PUGF01000009">
    <property type="protein sequence ID" value="PRC93052.1"/>
    <property type="molecule type" value="Genomic_DNA"/>
</dbReference>
<evidence type="ECO:0000313" key="4">
    <source>
        <dbReference type="Proteomes" id="UP000237839"/>
    </source>
</evidence>
<dbReference type="PANTHER" id="PTHR30443">
    <property type="entry name" value="INNER MEMBRANE PROTEIN"/>
    <property type="match status" value="1"/>
</dbReference>
<evidence type="ECO:0000256" key="1">
    <source>
        <dbReference type="SAM" id="Phobius"/>
    </source>
</evidence>